<evidence type="ECO:0000313" key="2">
    <source>
        <dbReference type="EMBL" id="EFN50574.1"/>
    </source>
</evidence>
<feature type="compositionally biased region" description="Gly residues" evidence="1">
    <location>
        <begin position="54"/>
        <end position="66"/>
    </location>
</feature>
<feature type="non-terminal residue" evidence="2">
    <location>
        <position position="1"/>
    </location>
</feature>
<name>E1ZUC1_CHLVA</name>
<dbReference type="EMBL" id="GL433956">
    <property type="protein sequence ID" value="EFN50574.1"/>
    <property type="molecule type" value="Genomic_DNA"/>
</dbReference>
<dbReference type="InParanoid" id="E1ZUC1"/>
<keyword evidence="3" id="KW-1185">Reference proteome</keyword>
<evidence type="ECO:0000313" key="3">
    <source>
        <dbReference type="Proteomes" id="UP000008141"/>
    </source>
</evidence>
<dbReference type="Proteomes" id="UP000008141">
    <property type="component" value="Unassembled WGS sequence"/>
</dbReference>
<evidence type="ECO:0000256" key="1">
    <source>
        <dbReference type="SAM" id="MobiDB-lite"/>
    </source>
</evidence>
<protein>
    <submittedName>
        <fullName evidence="2">Uncharacterized protein</fullName>
    </submittedName>
</protein>
<organism evidence="3">
    <name type="scientific">Chlorella variabilis</name>
    <name type="common">Green alga</name>
    <dbReference type="NCBI Taxonomy" id="554065"/>
    <lineage>
        <taxon>Eukaryota</taxon>
        <taxon>Viridiplantae</taxon>
        <taxon>Chlorophyta</taxon>
        <taxon>core chlorophytes</taxon>
        <taxon>Trebouxiophyceae</taxon>
        <taxon>Chlorellales</taxon>
        <taxon>Chlorellaceae</taxon>
        <taxon>Chlorella clade</taxon>
        <taxon>Chlorella</taxon>
    </lineage>
</organism>
<dbReference type="AlphaFoldDB" id="E1ZUC1"/>
<dbReference type="KEGG" id="cvr:CHLNCDRAFT_55734"/>
<feature type="non-terminal residue" evidence="2">
    <location>
        <position position="113"/>
    </location>
</feature>
<sequence length="113" mass="11631">VPGLDLGPSGWPAHDTAFIQQLSAHLGGALGSAVLLALKAMLRFQDKQSSFGMPRGGYGGGGGGAKGKAAAAEGPGVAQQRFGNAKSISSSAFHGQDNQESEYEKQQRLSQFQ</sequence>
<accession>E1ZUC1</accession>
<feature type="region of interest" description="Disordered" evidence="1">
    <location>
        <begin position="49"/>
        <end position="113"/>
    </location>
</feature>
<proteinExistence type="predicted"/>
<feature type="compositionally biased region" description="Low complexity" evidence="1">
    <location>
        <begin position="67"/>
        <end position="78"/>
    </location>
</feature>
<dbReference type="RefSeq" id="XP_005842706.1">
    <property type="nucleotide sequence ID" value="XM_005842649.1"/>
</dbReference>
<feature type="compositionally biased region" description="Polar residues" evidence="1">
    <location>
        <begin position="86"/>
        <end position="98"/>
    </location>
</feature>
<gene>
    <name evidence="2" type="ORF">CHLNCDRAFT_55734</name>
</gene>
<reference evidence="2 3" key="1">
    <citation type="journal article" date="2010" name="Plant Cell">
        <title>The Chlorella variabilis NC64A genome reveals adaptation to photosymbiosis, coevolution with viruses, and cryptic sex.</title>
        <authorList>
            <person name="Blanc G."/>
            <person name="Duncan G."/>
            <person name="Agarkova I."/>
            <person name="Borodovsky M."/>
            <person name="Gurnon J."/>
            <person name="Kuo A."/>
            <person name="Lindquist E."/>
            <person name="Lucas S."/>
            <person name="Pangilinan J."/>
            <person name="Polle J."/>
            <person name="Salamov A."/>
            <person name="Terry A."/>
            <person name="Yamada T."/>
            <person name="Dunigan D.D."/>
            <person name="Grigoriev I.V."/>
            <person name="Claverie J.M."/>
            <person name="Van Etten J.L."/>
        </authorList>
    </citation>
    <scope>NUCLEOTIDE SEQUENCE [LARGE SCALE GENOMIC DNA]</scope>
    <source>
        <strain evidence="2 3">NC64A</strain>
    </source>
</reference>
<dbReference type="GeneID" id="17350007"/>